<accession>A0ABT7J8Z2</accession>
<name>A0ABT7J8Z2_9ACTN</name>
<dbReference type="RefSeq" id="WP_285436383.1">
    <property type="nucleotide sequence ID" value="NZ_JASJUS010000037.1"/>
</dbReference>
<organism evidence="2 3">
    <name type="scientific">Streptomyces fuscus</name>
    <dbReference type="NCBI Taxonomy" id="3048495"/>
    <lineage>
        <taxon>Bacteria</taxon>
        <taxon>Bacillati</taxon>
        <taxon>Actinomycetota</taxon>
        <taxon>Actinomycetes</taxon>
        <taxon>Kitasatosporales</taxon>
        <taxon>Streptomycetaceae</taxon>
        <taxon>Streptomyces</taxon>
    </lineage>
</organism>
<keyword evidence="3" id="KW-1185">Reference proteome</keyword>
<feature type="transmembrane region" description="Helical" evidence="1">
    <location>
        <begin position="50"/>
        <end position="71"/>
    </location>
</feature>
<comment type="caution">
    <text evidence="2">The sequence shown here is derived from an EMBL/GenBank/DDBJ whole genome shotgun (WGS) entry which is preliminary data.</text>
</comment>
<keyword evidence="1" id="KW-1133">Transmembrane helix</keyword>
<reference evidence="2 3" key="1">
    <citation type="submission" date="2023-05" db="EMBL/GenBank/DDBJ databases">
        <title>Streptomyces fuscus sp. nov., a brown-black pigment producing actinomyces isolated from dry sand of Sea duck farm.</title>
        <authorList>
            <person name="Xie J."/>
            <person name="Shen N."/>
        </authorList>
    </citation>
    <scope>NUCLEOTIDE SEQUENCE [LARGE SCALE GENOMIC DNA]</scope>
    <source>
        <strain evidence="2 3">GXMU-J15</strain>
    </source>
</reference>
<evidence type="ECO:0000313" key="2">
    <source>
        <dbReference type="EMBL" id="MDL2080772.1"/>
    </source>
</evidence>
<proteinExistence type="predicted"/>
<feature type="transmembrane region" description="Helical" evidence="1">
    <location>
        <begin position="77"/>
        <end position="99"/>
    </location>
</feature>
<keyword evidence="1" id="KW-0812">Transmembrane</keyword>
<dbReference type="Proteomes" id="UP001241926">
    <property type="component" value="Unassembled WGS sequence"/>
</dbReference>
<sequence length="106" mass="10784">MHAPDPPGHPPGHLAPHIPADHWNRANATGAPVVIVVHTTDPNGIPWRRIVITLGVAGAAAMGCWGLVVALCALLDATAHAATVIATAAGPIGVGGITLRLNRTKH</sequence>
<dbReference type="EMBL" id="JASJUS010000037">
    <property type="protein sequence ID" value="MDL2080772.1"/>
    <property type="molecule type" value="Genomic_DNA"/>
</dbReference>
<protein>
    <submittedName>
        <fullName evidence="2">Uncharacterized protein</fullName>
    </submittedName>
</protein>
<gene>
    <name evidence="2" type="ORF">QNN03_30440</name>
</gene>
<keyword evidence="1" id="KW-0472">Membrane</keyword>
<evidence type="ECO:0000313" key="3">
    <source>
        <dbReference type="Proteomes" id="UP001241926"/>
    </source>
</evidence>
<evidence type="ECO:0000256" key="1">
    <source>
        <dbReference type="SAM" id="Phobius"/>
    </source>
</evidence>